<feature type="compositionally biased region" description="Polar residues" evidence="1">
    <location>
        <begin position="50"/>
        <end position="60"/>
    </location>
</feature>
<sequence length="191" mass="20862">MDQREKQFQSLNICRRLYNLMKFLARHAHKSIISSSSMPRQIAQAPAGSNEASSKSTQMVQPMAQATPPHEGEQAKTSSNEQDIGGKGASEIERIGASTTVSPTQSEEKKKLEKEATLPPDASQSKAPKKMVSINENIETIKISKKKSKKKKEQEVPDDSKPLKSILKVASDVDNNSDSQSESLLSRANAA</sequence>
<keyword evidence="3" id="KW-1185">Reference proteome</keyword>
<gene>
    <name evidence="2" type="ORF">CISIN_1g043415mg</name>
</gene>
<feature type="compositionally biased region" description="Polar residues" evidence="1">
    <location>
        <begin position="173"/>
        <end position="191"/>
    </location>
</feature>
<name>A0A067DPS5_CITSI</name>
<dbReference type="SMR" id="A0A067DPS5"/>
<accession>A0A067DPS5</accession>
<dbReference type="AlphaFoldDB" id="A0A067DPS5"/>
<feature type="region of interest" description="Disordered" evidence="1">
    <location>
        <begin position="34"/>
        <end position="191"/>
    </location>
</feature>
<evidence type="ECO:0000256" key="1">
    <source>
        <dbReference type="SAM" id="MobiDB-lite"/>
    </source>
</evidence>
<reference evidence="2 3" key="1">
    <citation type="submission" date="2014-04" db="EMBL/GenBank/DDBJ databases">
        <authorList>
            <consortium name="International Citrus Genome Consortium"/>
            <person name="Gmitter F."/>
            <person name="Chen C."/>
            <person name="Farmerie W."/>
            <person name="Harkins T."/>
            <person name="Desany B."/>
            <person name="Mohiuddin M."/>
            <person name="Kodira C."/>
            <person name="Borodovsky M."/>
            <person name="Lomsadze A."/>
            <person name="Burns P."/>
            <person name="Jenkins J."/>
            <person name="Prochnik S."/>
            <person name="Shu S."/>
            <person name="Chapman J."/>
            <person name="Pitluck S."/>
            <person name="Schmutz J."/>
            <person name="Rokhsar D."/>
        </authorList>
    </citation>
    <scope>NUCLEOTIDE SEQUENCE</scope>
</reference>
<protein>
    <submittedName>
        <fullName evidence="2">Uncharacterized protein</fullName>
    </submittedName>
</protein>
<evidence type="ECO:0000313" key="3">
    <source>
        <dbReference type="Proteomes" id="UP000027120"/>
    </source>
</evidence>
<evidence type="ECO:0000313" key="2">
    <source>
        <dbReference type="EMBL" id="KDO44984.1"/>
    </source>
</evidence>
<dbReference type="Proteomes" id="UP000027120">
    <property type="component" value="Unassembled WGS sequence"/>
</dbReference>
<organism evidence="2 3">
    <name type="scientific">Citrus sinensis</name>
    <name type="common">Sweet orange</name>
    <name type="synonym">Citrus aurantium var. sinensis</name>
    <dbReference type="NCBI Taxonomy" id="2711"/>
    <lineage>
        <taxon>Eukaryota</taxon>
        <taxon>Viridiplantae</taxon>
        <taxon>Streptophyta</taxon>
        <taxon>Embryophyta</taxon>
        <taxon>Tracheophyta</taxon>
        <taxon>Spermatophyta</taxon>
        <taxon>Magnoliopsida</taxon>
        <taxon>eudicotyledons</taxon>
        <taxon>Gunneridae</taxon>
        <taxon>Pentapetalae</taxon>
        <taxon>rosids</taxon>
        <taxon>malvids</taxon>
        <taxon>Sapindales</taxon>
        <taxon>Rutaceae</taxon>
        <taxon>Aurantioideae</taxon>
        <taxon>Citrus</taxon>
    </lineage>
</organism>
<feature type="compositionally biased region" description="Basic and acidic residues" evidence="1">
    <location>
        <begin position="152"/>
        <end position="162"/>
    </location>
</feature>
<feature type="compositionally biased region" description="Basic and acidic residues" evidence="1">
    <location>
        <begin position="106"/>
        <end position="116"/>
    </location>
</feature>
<dbReference type="EMBL" id="KK785279">
    <property type="protein sequence ID" value="KDO44984.1"/>
    <property type="molecule type" value="Genomic_DNA"/>
</dbReference>
<proteinExistence type="predicted"/>